<dbReference type="CDD" id="cd04476">
    <property type="entry name" value="RPA1_DBD_C"/>
    <property type="match status" value="1"/>
</dbReference>
<dbReference type="InterPro" id="IPR013955">
    <property type="entry name" value="Rep_factor-A_C"/>
</dbReference>
<sequence>MNGRRRLLAASVISVQNSSFVYPSCQNCFSKLILNSNRFNCLKCGCTGEAKDANYRYKLSLKVAGTSDLFDITVFGSTLEPFFGVTAGSLQRYIQDFNQVSGELDRDASPRVLIQAVKTCFIGKRFIFGVKSSENHDGGHSVSHSILPNCSRINRLTRDLTACQIFLPNTAAAGFTVISYFHRLLQSANFRSSHSSSQRPDCPFIAVDQPSSELSSLCSSGSNSCFVQSSGRESFSVPWQQSFGLTSSSVEWVTTEDFSSLELGKAAGEQCELQERGFSAELCSLSPSNQTIQDLQLCNSMNERNEQEDREFSSLSSRSDTITATEKLESCAHLKREWSPDRNSSRLLQSPLDLGVKYSCLEIISRHDYCQEKSWNSLLCQRKDDSFCSSAVSPNHGSATGTSQDDPVIWDELPFSESLNDFIARIENRSTISPVGLNALKCSLCERNELDKNHSKTSCRQGIVHTACKSTTTTGRFPQLTEHVNTCKEHILSCHQSHLTPVNGQVSQREPLYSILSTSTMGGRESDFIPDPSLLVLSQSSAVRATCVLSAGSFLQSEKANVNISNNAHSFTNLQCTMKDAEISYFQRRERPARLHSLYDGCVADWENKDNCSYPPNLRTDLTSSRELGCDSAAPYKAKNTCKRELEPLTKWQENTVRAINQNDVLQNNPNHSKSSYNASADLFEASAREIETMVEFSNKSHNSSVQEDVSTEKYTASELVCSPLDVGCSYLECRSSLSLPPPFGKHSTPISSLYDSELDLVDTQNFVPYSQSTPVARPLQKFRSQRGRESVLLKLTSKSPTKIRCKSKQSRPSFKNTLLRQLTSKFPKHKRSSNTAINKSVPQQSFVNSEVPENDSKEWIPPSATKLLQPAAFSNLKTVGLQARSPAICKPIDKKTISENKASSGKSRTDACLRSRKLNPMNRAGIPTTPIPANAAKALLLKDAVSGTCACSETQKSHSCATYLVGGLDEAVSWSPELFTEKYYSCKCFCAPRINTILEVIAD</sequence>
<proteinExistence type="inferred from homology"/>
<organism evidence="7 8">
    <name type="scientific">Mauremys mutica</name>
    <name type="common">yellowpond turtle</name>
    <dbReference type="NCBI Taxonomy" id="74926"/>
    <lineage>
        <taxon>Eukaryota</taxon>
        <taxon>Metazoa</taxon>
        <taxon>Chordata</taxon>
        <taxon>Craniata</taxon>
        <taxon>Vertebrata</taxon>
        <taxon>Euteleostomi</taxon>
        <taxon>Archelosauria</taxon>
        <taxon>Testudinata</taxon>
        <taxon>Testudines</taxon>
        <taxon>Cryptodira</taxon>
        <taxon>Durocryptodira</taxon>
        <taxon>Testudinoidea</taxon>
        <taxon>Geoemydidae</taxon>
        <taxon>Geoemydinae</taxon>
        <taxon>Mauremys</taxon>
    </lineage>
</organism>
<reference evidence="7" key="1">
    <citation type="submission" date="2021-09" db="EMBL/GenBank/DDBJ databases">
        <title>The genome of Mauremys mutica provides insights into the evolution of semi-aquatic lifestyle.</title>
        <authorList>
            <person name="Gong S."/>
            <person name="Gao Y."/>
        </authorList>
    </citation>
    <scope>NUCLEOTIDE SEQUENCE</scope>
    <source>
        <strain evidence="7">MM-2020</strain>
        <tissue evidence="7">Muscle</tissue>
    </source>
</reference>
<dbReference type="SUPFAM" id="SSF50249">
    <property type="entry name" value="Nucleic acid-binding proteins"/>
    <property type="match status" value="1"/>
</dbReference>
<keyword evidence="3" id="KW-0863">Zinc-finger</keyword>
<dbReference type="GO" id="GO:0008270">
    <property type="term" value="F:zinc ion binding"/>
    <property type="evidence" value="ECO:0007669"/>
    <property type="project" value="UniProtKB-KW"/>
</dbReference>
<evidence type="ECO:0000313" key="8">
    <source>
        <dbReference type="Proteomes" id="UP000827986"/>
    </source>
</evidence>
<evidence type="ECO:0000313" key="7">
    <source>
        <dbReference type="EMBL" id="KAH1187559.1"/>
    </source>
</evidence>
<comment type="similarity">
    <text evidence="1">Belongs to the replication factor A protein 1 family.</text>
</comment>
<comment type="caution">
    <text evidence="7">The sequence shown here is derived from an EMBL/GenBank/DDBJ whole genome shotgun (WGS) entry which is preliminary data.</text>
</comment>
<keyword evidence="2" id="KW-0479">Metal-binding</keyword>
<evidence type="ECO:0000256" key="1">
    <source>
        <dbReference type="ARBA" id="ARBA00005690"/>
    </source>
</evidence>
<evidence type="ECO:0000256" key="3">
    <source>
        <dbReference type="ARBA" id="ARBA00022771"/>
    </source>
</evidence>
<dbReference type="GO" id="GO:0003677">
    <property type="term" value="F:DNA binding"/>
    <property type="evidence" value="ECO:0007669"/>
    <property type="project" value="UniProtKB-KW"/>
</dbReference>
<feature type="domain" description="Replication factor A C-terminal" evidence="6">
    <location>
        <begin position="9"/>
        <end position="95"/>
    </location>
</feature>
<evidence type="ECO:0000256" key="4">
    <source>
        <dbReference type="ARBA" id="ARBA00022833"/>
    </source>
</evidence>
<protein>
    <recommendedName>
        <fullName evidence="6">Replication factor A C-terminal domain-containing protein</fullName>
    </recommendedName>
</protein>
<dbReference type="PANTHER" id="PTHR35537:SF1">
    <property type="entry name" value="DNA DAMAGE-INDUCED APOPTOSIS SUPPRESSOR PROTEIN"/>
    <property type="match status" value="1"/>
</dbReference>
<dbReference type="Proteomes" id="UP000827986">
    <property type="component" value="Unassembled WGS sequence"/>
</dbReference>
<dbReference type="Gene3D" id="2.40.50.140">
    <property type="entry name" value="Nucleic acid-binding proteins"/>
    <property type="match status" value="1"/>
</dbReference>
<dbReference type="AlphaFoldDB" id="A0A9D4BC51"/>
<dbReference type="InterPro" id="IPR047192">
    <property type="entry name" value="Euk_RPA1_DBD_C"/>
</dbReference>
<keyword evidence="4" id="KW-0862">Zinc</keyword>
<dbReference type="GO" id="GO:0005634">
    <property type="term" value="C:nucleus"/>
    <property type="evidence" value="ECO:0007669"/>
    <property type="project" value="TreeGrafter"/>
</dbReference>
<dbReference type="GO" id="GO:1902230">
    <property type="term" value="P:negative regulation of intrinsic apoptotic signaling pathway in response to DNA damage"/>
    <property type="evidence" value="ECO:0007669"/>
    <property type="project" value="InterPro"/>
</dbReference>
<dbReference type="InterPro" id="IPR043522">
    <property type="entry name" value="DDIAS"/>
</dbReference>
<keyword evidence="5" id="KW-0238">DNA-binding</keyword>
<dbReference type="Pfam" id="PF08646">
    <property type="entry name" value="Rep_fac-A_C"/>
    <property type="match status" value="1"/>
</dbReference>
<evidence type="ECO:0000256" key="2">
    <source>
        <dbReference type="ARBA" id="ARBA00022723"/>
    </source>
</evidence>
<evidence type="ECO:0000259" key="6">
    <source>
        <dbReference type="Pfam" id="PF08646"/>
    </source>
</evidence>
<name>A0A9D4BC51_9SAUR</name>
<keyword evidence="8" id="KW-1185">Reference proteome</keyword>
<evidence type="ECO:0000256" key="5">
    <source>
        <dbReference type="ARBA" id="ARBA00023125"/>
    </source>
</evidence>
<dbReference type="PANTHER" id="PTHR35537">
    <property type="entry name" value="DNA DAMAGE-INDUCIBLE APOPTOSIS SUPPRESSOR PROTEIN DDIAS"/>
    <property type="match status" value="1"/>
</dbReference>
<dbReference type="EMBL" id="JAHDVG010000463">
    <property type="protein sequence ID" value="KAH1187559.1"/>
    <property type="molecule type" value="Genomic_DNA"/>
</dbReference>
<dbReference type="GO" id="GO:0005737">
    <property type="term" value="C:cytoplasm"/>
    <property type="evidence" value="ECO:0007669"/>
    <property type="project" value="TreeGrafter"/>
</dbReference>
<gene>
    <name evidence="7" type="ORF">KIL84_020308</name>
</gene>
<dbReference type="InterPro" id="IPR012340">
    <property type="entry name" value="NA-bd_OB-fold"/>
</dbReference>
<accession>A0A9D4BC51</accession>